<name>A0A2K0SXH7_9HYPO</name>
<organism evidence="1 2">
    <name type="scientific">Trichoderma gamsii</name>
    <dbReference type="NCBI Taxonomy" id="398673"/>
    <lineage>
        <taxon>Eukaryota</taxon>
        <taxon>Fungi</taxon>
        <taxon>Dikarya</taxon>
        <taxon>Ascomycota</taxon>
        <taxon>Pezizomycotina</taxon>
        <taxon>Sordariomycetes</taxon>
        <taxon>Hypocreomycetidae</taxon>
        <taxon>Hypocreales</taxon>
        <taxon>Hypocreaceae</taxon>
        <taxon>Trichoderma</taxon>
    </lineage>
</organism>
<gene>
    <name evidence="1" type="ORF">TGAMA5MH_10080</name>
</gene>
<sequence>MDREDSVRRGFALEPSTNGQYKITSLSTLRRLQSHLSSPQRIVVLPGQLDEATIEVLTSHGVPHEFLKSHIEGTEYSWRGSRPQDATAAYFWVVPQFVRCCGQCTTDIFEYTTNSRGRVVLLSVSLWVSKQQLISVLLVQRSVTNCEETEVPADPSLEDELRRKLPHAGLTISIKDYINQLAYERWVEYVAELNIETVSSDLLWRAAEAVEQNLDTARYIAAEGDALYLADERAWEGMLRRLDFRMRCFKA</sequence>
<dbReference type="OrthoDB" id="10418466at2759"/>
<comment type="caution">
    <text evidence="1">The sequence shown here is derived from an EMBL/GenBank/DDBJ whole genome shotgun (WGS) entry which is preliminary data.</text>
</comment>
<reference evidence="1 2" key="1">
    <citation type="submission" date="2017-02" db="EMBL/GenBank/DDBJ databases">
        <title>Genomes of Trichoderma spp. with biocontrol activity.</title>
        <authorList>
            <person name="Gardiner D."/>
            <person name="Kazan K."/>
            <person name="Vos C."/>
            <person name="Harvey P."/>
        </authorList>
    </citation>
    <scope>NUCLEOTIDE SEQUENCE [LARGE SCALE GENOMIC DNA]</scope>
    <source>
        <strain evidence="1 2">A5MH</strain>
    </source>
</reference>
<evidence type="ECO:0000313" key="1">
    <source>
        <dbReference type="EMBL" id="PNP37981.1"/>
    </source>
</evidence>
<evidence type="ECO:0000313" key="2">
    <source>
        <dbReference type="Proteomes" id="UP000236546"/>
    </source>
</evidence>
<proteinExistence type="predicted"/>
<protein>
    <submittedName>
        <fullName evidence="1">Uncharacterized protein</fullName>
    </submittedName>
</protein>
<accession>A0A2K0SXH7</accession>
<dbReference type="Proteomes" id="UP000236546">
    <property type="component" value="Unassembled WGS sequence"/>
</dbReference>
<dbReference type="AlphaFoldDB" id="A0A2K0SXH7"/>
<dbReference type="EMBL" id="MTYH01000115">
    <property type="protein sequence ID" value="PNP37981.1"/>
    <property type="molecule type" value="Genomic_DNA"/>
</dbReference>